<reference evidence="3" key="1">
    <citation type="journal article" date="2019" name="Plant J.">
        <title>Chlorella vulgaris genome assembly and annotation reveals the molecular basis for metabolic acclimation to high light conditions.</title>
        <authorList>
            <person name="Cecchin M."/>
            <person name="Marcolungo L."/>
            <person name="Rossato M."/>
            <person name="Girolomoni L."/>
            <person name="Cosentino E."/>
            <person name="Cuine S."/>
            <person name="Li-Beisson Y."/>
            <person name="Delledonne M."/>
            <person name="Ballottari M."/>
        </authorList>
    </citation>
    <scope>NUCLEOTIDE SEQUENCE</scope>
    <source>
        <strain evidence="3">211/11P</strain>
    </source>
</reference>
<evidence type="ECO:0000256" key="1">
    <source>
        <dbReference type="SAM" id="MobiDB-lite"/>
    </source>
</evidence>
<comment type="caution">
    <text evidence="3">The sequence shown here is derived from an EMBL/GenBank/DDBJ whole genome shotgun (WGS) entry which is preliminary data.</text>
</comment>
<dbReference type="Pfam" id="PF00481">
    <property type="entry name" value="PP2C"/>
    <property type="match status" value="1"/>
</dbReference>
<dbReference type="InterPro" id="IPR036457">
    <property type="entry name" value="PPM-type-like_dom_sf"/>
</dbReference>
<feature type="compositionally biased region" description="Polar residues" evidence="1">
    <location>
        <begin position="359"/>
        <end position="372"/>
    </location>
</feature>
<dbReference type="CDD" id="cd00143">
    <property type="entry name" value="PP2Cc"/>
    <property type="match status" value="1"/>
</dbReference>
<feature type="compositionally biased region" description="Polar residues" evidence="1">
    <location>
        <begin position="26"/>
        <end position="53"/>
    </location>
</feature>
<dbReference type="SUPFAM" id="SSF81606">
    <property type="entry name" value="PP2C-like"/>
    <property type="match status" value="1"/>
</dbReference>
<dbReference type="EMBL" id="SIDB01000006">
    <property type="protein sequence ID" value="KAI3431346.1"/>
    <property type="molecule type" value="Genomic_DNA"/>
</dbReference>
<dbReference type="PANTHER" id="PTHR47992">
    <property type="entry name" value="PROTEIN PHOSPHATASE"/>
    <property type="match status" value="1"/>
</dbReference>
<dbReference type="GO" id="GO:0004722">
    <property type="term" value="F:protein serine/threonine phosphatase activity"/>
    <property type="evidence" value="ECO:0007669"/>
    <property type="project" value="InterPro"/>
</dbReference>
<evidence type="ECO:0000313" key="4">
    <source>
        <dbReference type="Proteomes" id="UP001055712"/>
    </source>
</evidence>
<dbReference type="InterPro" id="IPR015655">
    <property type="entry name" value="PP2C"/>
</dbReference>
<gene>
    <name evidence="3" type="ORF">D9Q98_004404</name>
</gene>
<feature type="domain" description="PPM-type phosphatase" evidence="2">
    <location>
        <begin position="64"/>
        <end position="337"/>
    </location>
</feature>
<dbReference type="PROSITE" id="PS51746">
    <property type="entry name" value="PPM_2"/>
    <property type="match status" value="1"/>
</dbReference>
<name>A0A9D4TPM9_CHLVU</name>
<feature type="compositionally biased region" description="Polar residues" evidence="1">
    <location>
        <begin position="389"/>
        <end position="407"/>
    </location>
</feature>
<reference evidence="3" key="2">
    <citation type="submission" date="2020-11" db="EMBL/GenBank/DDBJ databases">
        <authorList>
            <person name="Cecchin M."/>
            <person name="Marcolungo L."/>
            <person name="Rossato M."/>
            <person name="Girolomoni L."/>
            <person name="Cosentino E."/>
            <person name="Cuine S."/>
            <person name="Li-Beisson Y."/>
            <person name="Delledonne M."/>
            <person name="Ballottari M."/>
        </authorList>
    </citation>
    <scope>NUCLEOTIDE SEQUENCE</scope>
    <source>
        <strain evidence="3">211/11P</strain>
        <tissue evidence="3">Whole cell</tissue>
    </source>
</reference>
<dbReference type="InterPro" id="IPR001932">
    <property type="entry name" value="PPM-type_phosphatase-like_dom"/>
</dbReference>
<evidence type="ECO:0000313" key="3">
    <source>
        <dbReference type="EMBL" id="KAI3431346.1"/>
    </source>
</evidence>
<organism evidence="3 4">
    <name type="scientific">Chlorella vulgaris</name>
    <name type="common">Green alga</name>
    <dbReference type="NCBI Taxonomy" id="3077"/>
    <lineage>
        <taxon>Eukaryota</taxon>
        <taxon>Viridiplantae</taxon>
        <taxon>Chlorophyta</taxon>
        <taxon>core chlorophytes</taxon>
        <taxon>Trebouxiophyceae</taxon>
        <taxon>Chlorellales</taxon>
        <taxon>Chlorellaceae</taxon>
        <taxon>Chlorella clade</taxon>
        <taxon>Chlorella</taxon>
    </lineage>
</organism>
<keyword evidence="4" id="KW-1185">Reference proteome</keyword>
<feature type="compositionally biased region" description="Low complexity" evidence="1">
    <location>
        <begin position="1"/>
        <end position="16"/>
    </location>
</feature>
<feature type="compositionally biased region" description="Basic and acidic residues" evidence="1">
    <location>
        <begin position="416"/>
        <end position="432"/>
    </location>
</feature>
<dbReference type="OrthoDB" id="10264738at2759"/>
<feature type="region of interest" description="Disordered" evidence="1">
    <location>
        <begin position="1"/>
        <end position="55"/>
    </location>
</feature>
<dbReference type="Proteomes" id="UP001055712">
    <property type="component" value="Unassembled WGS sequence"/>
</dbReference>
<sequence>MSAAAPPSASVQPASPGDAEGDVSPAASQSSQANGPASRTTARASQSNGSSSGLEAAPGLPAFSVGWAQSYGNRPYQDDRCVDFVLQLPTGSRAHVWAVADGHHQHHVSELVCAELQATLNRAVTQYSSLEQALYAAVSHLDDVVFARHVEGQLVTGGTTLIVHVLTPTHVYTANVGDCKSVLSSRGACVELNTCHNPNVPSERDRFQAVGIYCSADHIGGSDINVCRTLGDYDLGMPLKGRDAKGQQLGPLISEPEVCVIPIDEMSEFVITASDGLWDYYAPESSVLSDTRRTMRRLEEDPQQVAEWLLEEALQHQQRTLHPGTPGDNITVMVVRLQPLPPLPRSTGSRLCLMKGSSGDLTSLKPSDSASPRNDELPAPSPRWEAGRLSQQHSLPRQASQQESQLLWRSASARRASADQRQQQEESREQQQRRQSNGSCHL</sequence>
<dbReference type="Gene3D" id="3.60.40.10">
    <property type="entry name" value="PPM-type phosphatase domain"/>
    <property type="match status" value="1"/>
</dbReference>
<dbReference type="AlphaFoldDB" id="A0A9D4TPM9"/>
<protein>
    <recommendedName>
        <fullName evidence="2">PPM-type phosphatase domain-containing protein</fullName>
    </recommendedName>
</protein>
<evidence type="ECO:0000259" key="2">
    <source>
        <dbReference type="PROSITE" id="PS51746"/>
    </source>
</evidence>
<dbReference type="SMART" id="SM00332">
    <property type="entry name" value="PP2Cc"/>
    <property type="match status" value="1"/>
</dbReference>
<accession>A0A9D4TPM9</accession>
<proteinExistence type="predicted"/>
<feature type="region of interest" description="Disordered" evidence="1">
    <location>
        <begin position="345"/>
        <end position="442"/>
    </location>
</feature>